<evidence type="ECO:0000256" key="3">
    <source>
        <dbReference type="ARBA" id="ARBA00023125"/>
    </source>
</evidence>
<feature type="compositionally biased region" description="Low complexity" evidence="6">
    <location>
        <begin position="243"/>
        <end position="267"/>
    </location>
</feature>
<dbReference type="InterPro" id="IPR044810">
    <property type="entry name" value="WRKY_plant"/>
</dbReference>
<dbReference type="Gramene" id="TKW21619">
    <property type="protein sequence ID" value="TKW21619"/>
    <property type="gene ID" value="SEVIR_4G131400v2"/>
</dbReference>
<organism evidence="8 9">
    <name type="scientific">Setaria viridis</name>
    <name type="common">Green bristlegrass</name>
    <name type="synonym">Setaria italica subsp. viridis</name>
    <dbReference type="NCBI Taxonomy" id="4556"/>
    <lineage>
        <taxon>Eukaryota</taxon>
        <taxon>Viridiplantae</taxon>
        <taxon>Streptophyta</taxon>
        <taxon>Embryophyta</taxon>
        <taxon>Tracheophyta</taxon>
        <taxon>Spermatophyta</taxon>
        <taxon>Magnoliopsida</taxon>
        <taxon>Liliopsida</taxon>
        <taxon>Poales</taxon>
        <taxon>Poaceae</taxon>
        <taxon>PACMAD clade</taxon>
        <taxon>Panicoideae</taxon>
        <taxon>Panicodae</taxon>
        <taxon>Paniceae</taxon>
        <taxon>Cenchrinae</taxon>
        <taxon>Setaria</taxon>
    </lineage>
</organism>
<dbReference type="GO" id="GO:0003700">
    <property type="term" value="F:DNA-binding transcription factor activity"/>
    <property type="evidence" value="ECO:0007669"/>
    <property type="project" value="InterPro"/>
</dbReference>
<dbReference type="GO" id="GO:0005634">
    <property type="term" value="C:nucleus"/>
    <property type="evidence" value="ECO:0007669"/>
    <property type="project" value="UniProtKB-SubCell"/>
</dbReference>
<dbReference type="PANTHER" id="PTHR32096">
    <property type="entry name" value="WRKY TRANSCRIPTION FACTOR 30-RELATED-RELATED"/>
    <property type="match status" value="1"/>
</dbReference>
<comment type="subcellular location">
    <subcellularLocation>
        <location evidence="1">Nucleus</location>
    </subcellularLocation>
</comment>
<dbReference type="SMART" id="SM00774">
    <property type="entry name" value="WRKY"/>
    <property type="match status" value="1"/>
</dbReference>
<keyword evidence="5" id="KW-0539">Nucleus</keyword>
<evidence type="ECO:0000256" key="1">
    <source>
        <dbReference type="ARBA" id="ARBA00004123"/>
    </source>
</evidence>
<feature type="compositionally biased region" description="Basic residues" evidence="6">
    <location>
        <begin position="137"/>
        <end position="146"/>
    </location>
</feature>
<dbReference type="SUPFAM" id="SSF118290">
    <property type="entry name" value="WRKY DNA-binding domain"/>
    <property type="match status" value="1"/>
</dbReference>
<feature type="region of interest" description="Disordered" evidence="6">
    <location>
        <begin position="30"/>
        <end position="64"/>
    </location>
</feature>
<evidence type="ECO:0000256" key="5">
    <source>
        <dbReference type="ARBA" id="ARBA00023242"/>
    </source>
</evidence>
<dbReference type="Pfam" id="PF03106">
    <property type="entry name" value="WRKY"/>
    <property type="match status" value="1"/>
</dbReference>
<gene>
    <name evidence="8" type="ORF">SEVIR_4G131400v2</name>
</gene>
<keyword evidence="3" id="KW-0238">DNA-binding</keyword>
<dbReference type="OMA" id="DGDAWWY"/>
<feature type="domain" description="WRKY" evidence="7">
    <location>
        <begin position="162"/>
        <end position="221"/>
    </location>
</feature>
<dbReference type="PROSITE" id="PS50811">
    <property type="entry name" value="WRKY"/>
    <property type="match status" value="1"/>
</dbReference>
<name>A0A4U6V456_SETVI</name>
<feature type="region of interest" description="Disordered" evidence="6">
    <location>
        <begin position="93"/>
        <end position="164"/>
    </location>
</feature>
<feature type="region of interest" description="Disordered" evidence="6">
    <location>
        <begin position="324"/>
        <end position="343"/>
    </location>
</feature>
<reference evidence="8" key="1">
    <citation type="submission" date="2019-03" db="EMBL/GenBank/DDBJ databases">
        <title>WGS assembly of Setaria viridis.</title>
        <authorList>
            <person name="Huang P."/>
            <person name="Jenkins J."/>
            <person name="Grimwood J."/>
            <person name="Barry K."/>
            <person name="Healey A."/>
            <person name="Mamidi S."/>
            <person name="Sreedasyam A."/>
            <person name="Shu S."/>
            <person name="Feldman M."/>
            <person name="Wu J."/>
            <person name="Yu Y."/>
            <person name="Chen C."/>
            <person name="Johnson J."/>
            <person name="Rokhsar D."/>
            <person name="Baxter I."/>
            <person name="Schmutz J."/>
            <person name="Brutnell T."/>
            <person name="Kellogg E."/>
        </authorList>
    </citation>
    <scope>NUCLEOTIDE SEQUENCE [LARGE SCALE GENOMIC DNA]</scope>
</reference>
<dbReference type="PANTHER" id="PTHR32096:SF57">
    <property type="entry name" value="WRKY DNA-BINDING DOMAIN SUPERFAMILY PROTEIN-RELATED"/>
    <property type="match status" value="1"/>
</dbReference>
<evidence type="ECO:0000259" key="7">
    <source>
        <dbReference type="PROSITE" id="PS50811"/>
    </source>
</evidence>
<protein>
    <recommendedName>
        <fullName evidence="7">WRKY domain-containing protein</fullName>
    </recommendedName>
</protein>
<feature type="region of interest" description="Disordered" evidence="6">
    <location>
        <begin position="210"/>
        <end position="296"/>
    </location>
</feature>
<dbReference type="Proteomes" id="UP000298652">
    <property type="component" value="Chromosome 4"/>
</dbReference>
<proteinExistence type="predicted"/>
<evidence type="ECO:0000256" key="4">
    <source>
        <dbReference type="ARBA" id="ARBA00023163"/>
    </source>
</evidence>
<keyword evidence="4" id="KW-0804">Transcription</keyword>
<keyword evidence="2" id="KW-0805">Transcription regulation</keyword>
<keyword evidence="9" id="KW-1185">Reference proteome</keyword>
<dbReference type="AlphaFoldDB" id="A0A4U6V456"/>
<dbReference type="EMBL" id="CM016555">
    <property type="protein sequence ID" value="TKW21619.1"/>
    <property type="molecule type" value="Genomic_DNA"/>
</dbReference>
<evidence type="ECO:0000256" key="2">
    <source>
        <dbReference type="ARBA" id="ARBA00023015"/>
    </source>
</evidence>
<feature type="compositionally biased region" description="Polar residues" evidence="6">
    <location>
        <begin position="35"/>
        <end position="64"/>
    </location>
</feature>
<dbReference type="FunFam" id="2.20.25.80:FF:000004">
    <property type="entry name" value="WRKY transcription factor 65"/>
    <property type="match status" value="1"/>
</dbReference>
<sequence length="343" mass="36010">MEGDLGWFCGSGSNNWDLHAVVRFACSGSGRVTPPSASNDTFSWLNTPSASEESSSGLPPLQPQTDQIMDAAASQPLLADLAVDDLCLQAFFASPKPETPQPSSPTNEAPPAQRSPADGPPGKPRASGRAGGGGPTRSKRKSKKSQVSKEVTRIPVGGPPADLWAWRKYGQKPIKGSPYPRGYYRCSTDKDCKARKQVERCRADPGTLIVTYTGDHSHPVPLHRNSLAGTTRNKAQPPPSSPSPAEEAPKPEAALSTASAATDTTKSQGSPCASTGLSPSTPLCSPSLGVEYKDDEDDDAIPVGMLLEGADMERDDDVLLYLMPEETAPGPGNGSGCETSCYS</sequence>
<dbReference type="InterPro" id="IPR003657">
    <property type="entry name" value="WRKY_dom"/>
</dbReference>
<evidence type="ECO:0000256" key="6">
    <source>
        <dbReference type="SAM" id="MobiDB-lite"/>
    </source>
</evidence>
<accession>A0A4U6V456</accession>
<dbReference type="Gene3D" id="2.20.25.80">
    <property type="entry name" value="WRKY domain"/>
    <property type="match status" value="1"/>
</dbReference>
<dbReference type="GO" id="GO:0000976">
    <property type="term" value="F:transcription cis-regulatory region binding"/>
    <property type="evidence" value="ECO:0007669"/>
    <property type="project" value="TreeGrafter"/>
</dbReference>
<evidence type="ECO:0000313" key="8">
    <source>
        <dbReference type="EMBL" id="TKW21619.1"/>
    </source>
</evidence>
<feature type="compositionally biased region" description="Low complexity" evidence="6">
    <location>
        <begin position="274"/>
        <end position="289"/>
    </location>
</feature>
<dbReference type="InterPro" id="IPR036576">
    <property type="entry name" value="WRKY_dom_sf"/>
</dbReference>
<evidence type="ECO:0000313" key="9">
    <source>
        <dbReference type="Proteomes" id="UP000298652"/>
    </source>
</evidence>